<evidence type="ECO:0000313" key="1">
    <source>
        <dbReference type="EMBL" id="MEB3042022.1"/>
    </source>
</evidence>
<evidence type="ECO:0008006" key="3">
    <source>
        <dbReference type="Google" id="ProtNLM"/>
    </source>
</evidence>
<feature type="non-terminal residue" evidence="1">
    <location>
        <position position="79"/>
    </location>
</feature>
<feature type="non-terminal residue" evidence="1">
    <location>
        <position position="1"/>
    </location>
</feature>
<reference evidence="1 2" key="1">
    <citation type="submission" date="2023-12" db="EMBL/GenBank/DDBJ databases">
        <title>Genomic sequences of Capnocytophaga and Parvimonas strains.</title>
        <authorList>
            <person name="Watt R.M."/>
            <person name="Wang M."/>
            <person name="Yang T."/>
            <person name="Tong W.M."/>
        </authorList>
    </citation>
    <scope>NUCLEOTIDE SEQUENCE [LARGE SCALE GENOMIC DNA]</scope>
    <source>
        <strain evidence="1 2">CCUG 13156</strain>
    </source>
</reference>
<sequence>PFANPDIVMPKGVKLTKRFTTFNGNNHRATLSFNDSFSDGLHLLNLYGVFDMYNAKNSNDTTHNYGVLFISGLLEGYSY</sequence>
<dbReference type="RefSeq" id="WP_323980463.1">
    <property type="nucleotide sequence ID" value="NZ_JAYKBV010000124.1"/>
</dbReference>
<dbReference type="EMBL" id="JAYKBV010000124">
    <property type="protein sequence ID" value="MEB3042022.1"/>
    <property type="molecule type" value="Genomic_DNA"/>
</dbReference>
<accession>A0ABU5YDP2</accession>
<comment type="caution">
    <text evidence="1">The sequence shown here is derived from an EMBL/GenBank/DDBJ whole genome shotgun (WGS) entry which is preliminary data.</text>
</comment>
<protein>
    <recommendedName>
        <fullName evidence="3">TonB-dependent receptor</fullName>
    </recommendedName>
</protein>
<organism evidence="1 2">
    <name type="scientific">Capnocytophaga gingivalis</name>
    <dbReference type="NCBI Taxonomy" id="1017"/>
    <lineage>
        <taxon>Bacteria</taxon>
        <taxon>Pseudomonadati</taxon>
        <taxon>Bacteroidota</taxon>
        <taxon>Flavobacteriia</taxon>
        <taxon>Flavobacteriales</taxon>
        <taxon>Flavobacteriaceae</taxon>
        <taxon>Capnocytophaga</taxon>
    </lineage>
</organism>
<gene>
    <name evidence="1" type="ORF">VJJ49_15230</name>
</gene>
<proteinExistence type="predicted"/>
<name>A0ABU5YDP2_9FLAO</name>
<evidence type="ECO:0000313" key="2">
    <source>
        <dbReference type="Proteomes" id="UP001324270"/>
    </source>
</evidence>
<keyword evidence="2" id="KW-1185">Reference proteome</keyword>
<dbReference type="Proteomes" id="UP001324270">
    <property type="component" value="Unassembled WGS sequence"/>
</dbReference>